<keyword evidence="1" id="KW-0812">Transmembrane</keyword>
<keyword evidence="1" id="KW-0472">Membrane</keyword>
<gene>
    <name evidence="2" type="ORF">ACFSBT_19050</name>
</gene>
<keyword evidence="1" id="KW-1133">Transmembrane helix</keyword>
<dbReference type="RefSeq" id="WP_250875302.1">
    <property type="nucleotide sequence ID" value="NZ_JALXFV010000008.1"/>
</dbReference>
<protein>
    <submittedName>
        <fullName evidence="2">Uncharacterized protein</fullName>
    </submittedName>
</protein>
<feature type="transmembrane region" description="Helical" evidence="1">
    <location>
        <begin position="12"/>
        <end position="35"/>
    </location>
</feature>
<evidence type="ECO:0000313" key="3">
    <source>
        <dbReference type="Proteomes" id="UP001597187"/>
    </source>
</evidence>
<name>A0ABD6B0M8_9EURY</name>
<organism evidence="2 3">
    <name type="scientific">Halomarina rubra</name>
    <dbReference type="NCBI Taxonomy" id="2071873"/>
    <lineage>
        <taxon>Archaea</taxon>
        <taxon>Methanobacteriati</taxon>
        <taxon>Methanobacteriota</taxon>
        <taxon>Stenosarchaea group</taxon>
        <taxon>Halobacteria</taxon>
        <taxon>Halobacteriales</taxon>
        <taxon>Natronomonadaceae</taxon>
        <taxon>Halomarina</taxon>
    </lineage>
</organism>
<dbReference type="EMBL" id="JBHUDC010000008">
    <property type="protein sequence ID" value="MFD1515382.1"/>
    <property type="molecule type" value="Genomic_DNA"/>
</dbReference>
<keyword evidence="3" id="KW-1185">Reference proteome</keyword>
<dbReference type="AlphaFoldDB" id="A0ABD6B0M8"/>
<evidence type="ECO:0000256" key="1">
    <source>
        <dbReference type="SAM" id="Phobius"/>
    </source>
</evidence>
<proteinExistence type="predicted"/>
<sequence length="53" mass="5826">MRSPSPSDLFVVSGLTAFAAVTGHLLLAVAAAFALRSDTRQWVERRLRRGEQL</sequence>
<reference evidence="2 3" key="1">
    <citation type="journal article" date="2019" name="Int. J. Syst. Evol. Microbiol.">
        <title>The Global Catalogue of Microorganisms (GCM) 10K type strain sequencing project: providing services to taxonomists for standard genome sequencing and annotation.</title>
        <authorList>
            <consortium name="The Broad Institute Genomics Platform"/>
            <consortium name="The Broad Institute Genome Sequencing Center for Infectious Disease"/>
            <person name="Wu L."/>
            <person name="Ma J."/>
        </authorList>
    </citation>
    <scope>NUCLEOTIDE SEQUENCE [LARGE SCALE GENOMIC DNA]</scope>
    <source>
        <strain evidence="2 3">CGMCC 1.12563</strain>
    </source>
</reference>
<comment type="caution">
    <text evidence="2">The sequence shown here is derived from an EMBL/GenBank/DDBJ whole genome shotgun (WGS) entry which is preliminary data.</text>
</comment>
<evidence type="ECO:0000313" key="2">
    <source>
        <dbReference type="EMBL" id="MFD1515382.1"/>
    </source>
</evidence>
<dbReference type="Proteomes" id="UP001597187">
    <property type="component" value="Unassembled WGS sequence"/>
</dbReference>
<accession>A0ABD6B0M8</accession>